<dbReference type="EMBL" id="CP039348">
    <property type="protein sequence ID" value="QCD89928.1"/>
    <property type="molecule type" value="Genomic_DNA"/>
</dbReference>
<sequence>MGCRFLELRYYGNHFIRTNKFAAFYLNSMFYHTSNDALSLQWYHNEFPKVKELTHLLANVDAVNGRLIDVKSNSTFFDDDIERDMCTFKSLVRGYVGSTFVQHKMKHVLASFVSNVKNESFTPFGKATEREPMVVDSLTKVSNFLNVSAQQRKLAVSYTHLDVYKRQFTPFGKATDREPMVVDSLTKVSNFLNVSAHQRKLVRHKVCSQVTQHRIWTGALKEVLNGFAIDLDCLSSRGLNNNALLGAQIVHSCLNFLTEIGVFSDPGSSSWMKLSSSKVDFTDSRKSVSYTHLDVYKRQFTPFGKATDREPMVVDSLTKVSNFLNVSAQQRKLVRHKVCSQVTQHRIWTGALKEVLNGFAIDLDCLSSRGLNNNALLGAQIVHSCLNFLTEIGVFSDPGSSSWMKLSSSKVDFTDSRKWEDVLVMFNDLIECCRKETRLKLHVAKAEITKEGLLHIRDVSVDKNVGYKEAQHQESLVRKKLSKMLGHSSRCLFTLLLYYLYGRVVDIEVDMCGGVNGSNGRFCLFMGRILTSDSEKMVGRGVKQLDRALGIFKFVWEMAEMKGHLDLQGHMWCVGADNRILRYRGNTYFVHGICL</sequence>
<dbReference type="Proteomes" id="UP000501690">
    <property type="component" value="Linkage Group LG4"/>
</dbReference>
<keyword evidence="2" id="KW-1185">Reference proteome</keyword>
<reference evidence="1 2" key="1">
    <citation type="submission" date="2019-04" db="EMBL/GenBank/DDBJ databases">
        <title>An improved genome assembly and genetic linkage map for asparagus bean, Vigna unguiculata ssp. sesquipedialis.</title>
        <authorList>
            <person name="Xia Q."/>
            <person name="Zhang R."/>
            <person name="Dong Y."/>
        </authorList>
    </citation>
    <scope>NUCLEOTIDE SEQUENCE [LARGE SCALE GENOMIC DNA]</scope>
    <source>
        <tissue evidence="1">Leaf</tissue>
    </source>
</reference>
<proteinExistence type="predicted"/>
<gene>
    <name evidence="1" type="ORF">DEO72_LG4g880</name>
</gene>
<accession>A0A4D6LN88</accession>
<protein>
    <submittedName>
        <fullName evidence="1">Uncharacterized protein</fullName>
    </submittedName>
</protein>
<dbReference type="PANTHER" id="PTHR37763:SF1">
    <property type="entry name" value="EXOSOME COMPLEX EXONUCLEASE"/>
    <property type="match status" value="1"/>
</dbReference>
<evidence type="ECO:0000313" key="2">
    <source>
        <dbReference type="Proteomes" id="UP000501690"/>
    </source>
</evidence>
<evidence type="ECO:0000313" key="1">
    <source>
        <dbReference type="EMBL" id="QCD89928.1"/>
    </source>
</evidence>
<dbReference type="PANTHER" id="PTHR37763">
    <property type="entry name" value="EXOSOME COMPLEX EXONUCLEASE"/>
    <property type="match status" value="1"/>
</dbReference>
<organism evidence="1 2">
    <name type="scientific">Vigna unguiculata</name>
    <name type="common">Cowpea</name>
    <dbReference type="NCBI Taxonomy" id="3917"/>
    <lineage>
        <taxon>Eukaryota</taxon>
        <taxon>Viridiplantae</taxon>
        <taxon>Streptophyta</taxon>
        <taxon>Embryophyta</taxon>
        <taxon>Tracheophyta</taxon>
        <taxon>Spermatophyta</taxon>
        <taxon>Magnoliopsida</taxon>
        <taxon>eudicotyledons</taxon>
        <taxon>Gunneridae</taxon>
        <taxon>Pentapetalae</taxon>
        <taxon>rosids</taxon>
        <taxon>fabids</taxon>
        <taxon>Fabales</taxon>
        <taxon>Fabaceae</taxon>
        <taxon>Papilionoideae</taxon>
        <taxon>50 kb inversion clade</taxon>
        <taxon>NPAAA clade</taxon>
        <taxon>indigoferoid/millettioid clade</taxon>
        <taxon>Phaseoleae</taxon>
        <taxon>Vigna</taxon>
    </lineage>
</organism>
<name>A0A4D6LN88_VIGUN</name>
<dbReference type="AlphaFoldDB" id="A0A4D6LN88"/>